<gene>
    <name evidence="1" type="primary">Dsim\GD16789</name>
    <name evidence="1" type="ORF">Dsim_GD16789</name>
</gene>
<dbReference type="OrthoDB" id="6657230at2759"/>
<dbReference type="EMBL" id="CM000366">
    <property type="protein sequence ID" value="EDX17239.1"/>
    <property type="molecule type" value="Genomic_DNA"/>
</dbReference>
<proteinExistence type="predicted"/>
<evidence type="ECO:0000313" key="1">
    <source>
        <dbReference type="EMBL" id="EDX17239.1"/>
    </source>
</evidence>
<protein>
    <submittedName>
        <fullName evidence="1">GD16789</fullName>
    </submittedName>
</protein>
<dbReference type="HOGENOM" id="CLU_199270_0_0_1"/>
<accession>B4R5E3</accession>
<evidence type="ECO:0000313" key="2">
    <source>
        <dbReference type="Proteomes" id="UP000000304"/>
    </source>
</evidence>
<keyword evidence="2" id="KW-1185">Reference proteome</keyword>
<dbReference type="STRING" id="7240.B4R5E3"/>
<dbReference type="PhylomeDB" id="B4R5E3"/>
<dbReference type="Proteomes" id="UP000000304">
    <property type="component" value="Chromosome X"/>
</dbReference>
<organism evidence="1 2">
    <name type="scientific">Drosophila simulans</name>
    <name type="common">Fruit fly</name>
    <dbReference type="NCBI Taxonomy" id="7240"/>
    <lineage>
        <taxon>Eukaryota</taxon>
        <taxon>Metazoa</taxon>
        <taxon>Ecdysozoa</taxon>
        <taxon>Arthropoda</taxon>
        <taxon>Hexapoda</taxon>
        <taxon>Insecta</taxon>
        <taxon>Pterygota</taxon>
        <taxon>Neoptera</taxon>
        <taxon>Endopterygota</taxon>
        <taxon>Diptera</taxon>
        <taxon>Brachycera</taxon>
        <taxon>Muscomorpha</taxon>
        <taxon>Ephydroidea</taxon>
        <taxon>Drosophilidae</taxon>
        <taxon>Drosophila</taxon>
        <taxon>Sophophora</taxon>
    </lineage>
</organism>
<name>B4R5E3_DROSI</name>
<sequence length="61" mass="6777">MPRSFPLKANISLKGAKIDYKRRMLDGSIPGRVRELLPVFDAAGFCKLPPPTSKLIKPPRS</sequence>
<dbReference type="AlphaFoldDB" id="B4R5E3"/>
<reference evidence="1 2" key="1">
    <citation type="journal article" date="2007" name="Nature">
        <title>Evolution of genes and genomes on the Drosophila phylogeny.</title>
        <authorList>
            <consortium name="Drosophila 12 Genomes Consortium"/>
            <person name="Clark A.G."/>
            <person name="Eisen M.B."/>
            <person name="Smith D.R."/>
            <person name="Bergman C.M."/>
            <person name="Oliver B."/>
            <person name="Markow T.A."/>
            <person name="Kaufman T.C."/>
            <person name="Kellis M."/>
            <person name="Gelbart W."/>
            <person name="Iyer V.N."/>
            <person name="Pollard D.A."/>
            <person name="Sackton T.B."/>
            <person name="Larracuente A.M."/>
            <person name="Singh N.D."/>
            <person name="Abad J.P."/>
            <person name="Abt D.N."/>
            <person name="Adryan B."/>
            <person name="Aguade M."/>
            <person name="Akashi H."/>
            <person name="Anderson W.W."/>
            <person name="Aquadro C.F."/>
            <person name="Ardell D.H."/>
            <person name="Arguello R."/>
            <person name="Artieri C.G."/>
            <person name="Barbash D.A."/>
            <person name="Barker D."/>
            <person name="Barsanti P."/>
            <person name="Batterham P."/>
            <person name="Batzoglou S."/>
            <person name="Begun D."/>
            <person name="Bhutkar A."/>
            <person name="Blanco E."/>
            <person name="Bosak S.A."/>
            <person name="Bradley R.K."/>
            <person name="Brand A.D."/>
            <person name="Brent M.R."/>
            <person name="Brooks A.N."/>
            <person name="Brown R.H."/>
            <person name="Butlin R.K."/>
            <person name="Caggese C."/>
            <person name="Calvi B.R."/>
            <person name="Bernardo de Carvalho A."/>
            <person name="Caspi A."/>
            <person name="Castrezana S."/>
            <person name="Celniker S.E."/>
            <person name="Chang J.L."/>
            <person name="Chapple C."/>
            <person name="Chatterji S."/>
            <person name="Chinwalla A."/>
            <person name="Civetta A."/>
            <person name="Clifton S.W."/>
            <person name="Comeron J.M."/>
            <person name="Costello J.C."/>
            <person name="Coyne J.A."/>
            <person name="Daub J."/>
            <person name="David R.G."/>
            <person name="Delcher A.L."/>
            <person name="Delehaunty K."/>
            <person name="Do C.B."/>
            <person name="Ebling H."/>
            <person name="Edwards K."/>
            <person name="Eickbush T."/>
            <person name="Evans J.D."/>
            <person name="Filipski A."/>
            <person name="Findeiss S."/>
            <person name="Freyhult E."/>
            <person name="Fulton L."/>
            <person name="Fulton R."/>
            <person name="Garcia A.C."/>
            <person name="Gardiner A."/>
            <person name="Garfield D.A."/>
            <person name="Garvin B.E."/>
            <person name="Gibson G."/>
            <person name="Gilbert D."/>
            <person name="Gnerre S."/>
            <person name="Godfrey J."/>
            <person name="Good R."/>
            <person name="Gotea V."/>
            <person name="Gravely B."/>
            <person name="Greenberg A.J."/>
            <person name="Griffiths-Jones S."/>
            <person name="Gross S."/>
            <person name="Guigo R."/>
            <person name="Gustafson E.A."/>
            <person name="Haerty W."/>
            <person name="Hahn M.W."/>
            <person name="Halligan D.L."/>
            <person name="Halpern A.L."/>
            <person name="Halter G.M."/>
            <person name="Han M.V."/>
            <person name="Heger A."/>
            <person name="Hillier L."/>
            <person name="Hinrichs A.S."/>
            <person name="Holmes I."/>
            <person name="Hoskins R.A."/>
            <person name="Hubisz M.J."/>
            <person name="Hultmark D."/>
            <person name="Huntley M.A."/>
            <person name="Jaffe D.B."/>
            <person name="Jagadeeshan S."/>
            <person name="Jeck W.R."/>
            <person name="Johnson J."/>
            <person name="Jones C.D."/>
            <person name="Jordan W.C."/>
            <person name="Karpen G.H."/>
            <person name="Kataoka E."/>
            <person name="Keightley P.D."/>
            <person name="Kheradpour P."/>
            <person name="Kirkness E.F."/>
            <person name="Koerich L.B."/>
            <person name="Kristiansen K."/>
            <person name="Kudrna D."/>
            <person name="Kulathinal R.J."/>
            <person name="Kumar S."/>
            <person name="Kwok R."/>
            <person name="Lander E."/>
            <person name="Langley C.H."/>
            <person name="Lapoint R."/>
            <person name="Lazzaro B.P."/>
            <person name="Lee S.J."/>
            <person name="Levesque L."/>
            <person name="Li R."/>
            <person name="Lin C.F."/>
            <person name="Lin M.F."/>
            <person name="Lindblad-Toh K."/>
            <person name="Llopart A."/>
            <person name="Long M."/>
            <person name="Low L."/>
            <person name="Lozovsky E."/>
            <person name="Lu J."/>
            <person name="Luo M."/>
            <person name="Machado C.A."/>
            <person name="Makalowski W."/>
            <person name="Marzo M."/>
            <person name="Matsuda M."/>
            <person name="Matzkin L."/>
            <person name="McAllister B."/>
            <person name="McBride C.S."/>
            <person name="McKernan B."/>
            <person name="McKernan K."/>
            <person name="Mendez-Lago M."/>
            <person name="Minx P."/>
            <person name="Mollenhauer M.U."/>
            <person name="Montooth K."/>
            <person name="Mount S.M."/>
            <person name="Mu X."/>
            <person name="Myers E."/>
            <person name="Negre B."/>
            <person name="Newfeld S."/>
            <person name="Nielsen R."/>
            <person name="Noor M.A."/>
            <person name="O'Grady P."/>
            <person name="Pachter L."/>
            <person name="Papaceit M."/>
            <person name="Parisi M.J."/>
            <person name="Parisi M."/>
            <person name="Parts L."/>
            <person name="Pedersen J.S."/>
            <person name="Pesole G."/>
            <person name="Phillippy A.M."/>
            <person name="Ponting C.P."/>
            <person name="Pop M."/>
            <person name="Porcelli D."/>
            <person name="Powell J.R."/>
            <person name="Prohaska S."/>
            <person name="Pruitt K."/>
            <person name="Puig M."/>
            <person name="Quesneville H."/>
            <person name="Ram K.R."/>
            <person name="Rand D."/>
            <person name="Rasmussen M.D."/>
            <person name="Reed L.K."/>
            <person name="Reenan R."/>
            <person name="Reily A."/>
            <person name="Remington K.A."/>
            <person name="Rieger T.T."/>
            <person name="Ritchie M.G."/>
            <person name="Robin C."/>
            <person name="Rogers Y.H."/>
            <person name="Rohde C."/>
            <person name="Rozas J."/>
            <person name="Rubenfield M.J."/>
            <person name="Ruiz A."/>
            <person name="Russo S."/>
            <person name="Salzberg S.L."/>
            <person name="Sanchez-Gracia A."/>
            <person name="Saranga D.J."/>
            <person name="Sato H."/>
            <person name="Schaeffer S.W."/>
            <person name="Schatz M.C."/>
            <person name="Schlenke T."/>
            <person name="Schwartz R."/>
            <person name="Segarra C."/>
            <person name="Singh R.S."/>
            <person name="Sirot L."/>
            <person name="Sirota M."/>
            <person name="Sisneros N.B."/>
            <person name="Smith C.D."/>
            <person name="Smith T.F."/>
            <person name="Spieth J."/>
            <person name="Stage D.E."/>
            <person name="Stark A."/>
            <person name="Stephan W."/>
            <person name="Strausberg R.L."/>
            <person name="Strempel S."/>
            <person name="Sturgill D."/>
            <person name="Sutton G."/>
            <person name="Sutton G.G."/>
            <person name="Tao W."/>
            <person name="Teichmann S."/>
            <person name="Tobari Y.N."/>
            <person name="Tomimura Y."/>
            <person name="Tsolas J.M."/>
            <person name="Valente V.L."/>
            <person name="Venter E."/>
            <person name="Venter J.C."/>
            <person name="Vicario S."/>
            <person name="Vieira F.G."/>
            <person name="Vilella A.J."/>
            <person name="Villasante A."/>
            <person name="Walenz B."/>
            <person name="Wang J."/>
            <person name="Wasserman M."/>
            <person name="Watts T."/>
            <person name="Wilson D."/>
            <person name="Wilson R.K."/>
            <person name="Wing R.A."/>
            <person name="Wolfner M.F."/>
            <person name="Wong A."/>
            <person name="Wong G.K."/>
            <person name="Wu C.I."/>
            <person name="Wu G."/>
            <person name="Yamamoto D."/>
            <person name="Yang H.P."/>
            <person name="Yang S.P."/>
            <person name="Yorke J.A."/>
            <person name="Yoshida K."/>
            <person name="Zdobnov E."/>
            <person name="Zhang P."/>
            <person name="Zhang Y."/>
            <person name="Zimin A.V."/>
            <person name="Baldwin J."/>
            <person name="Abdouelleil A."/>
            <person name="Abdulkadir J."/>
            <person name="Abebe A."/>
            <person name="Abera B."/>
            <person name="Abreu J."/>
            <person name="Acer S.C."/>
            <person name="Aftuck L."/>
            <person name="Alexander A."/>
            <person name="An P."/>
            <person name="Anderson E."/>
            <person name="Anderson S."/>
            <person name="Arachi H."/>
            <person name="Azer M."/>
            <person name="Bachantsang P."/>
            <person name="Barry A."/>
            <person name="Bayul T."/>
            <person name="Berlin A."/>
            <person name="Bessette D."/>
            <person name="Bloom T."/>
            <person name="Blye J."/>
            <person name="Boguslavskiy L."/>
            <person name="Bonnet C."/>
            <person name="Boukhgalter B."/>
            <person name="Bourzgui I."/>
            <person name="Brown A."/>
            <person name="Cahill P."/>
            <person name="Channer S."/>
            <person name="Cheshatsang Y."/>
            <person name="Chuda L."/>
            <person name="Citroen M."/>
            <person name="Collymore A."/>
            <person name="Cooke P."/>
            <person name="Costello M."/>
            <person name="D'Aco K."/>
            <person name="Daza R."/>
            <person name="De Haan G."/>
            <person name="DeGray S."/>
            <person name="DeMaso C."/>
            <person name="Dhargay N."/>
            <person name="Dooley K."/>
            <person name="Dooley E."/>
            <person name="Doricent M."/>
            <person name="Dorje P."/>
            <person name="Dorjee K."/>
            <person name="Dupes A."/>
            <person name="Elong R."/>
            <person name="Falk J."/>
            <person name="Farina A."/>
            <person name="Faro S."/>
            <person name="Ferguson D."/>
            <person name="Fisher S."/>
            <person name="Foley C.D."/>
            <person name="Franke A."/>
            <person name="Friedrich D."/>
            <person name="Gadbois L."/>
            <person name="Gearin G."/>
            <person name="Gearin C.R."/>
            <person name="Giannoukos G."/>
            <person name="Goode T."/>
            <person name="Graham J."/>
            <person name="Grandbois E."/>
            <person name="Grewal S."/>
            <person name="Gyaltsen K."/>
            <person name="Hafez N."/>
            <person name="Hagos B."/>
            <person name="Hall J."/>
            <person name="Henson C."/>
            <person name="Hollinger A."/>
            <person name="Honan T."/>
            <person name="Huard M.D."/>
            <person name="Hughes L."/>
            <person name="Hurhula B."/>
            <person name="Husby M.E."/>
            <person name="Kamat A."/>
            <person name="Kanga B."/>
            <person name="Kashin S."/>
            <person name="Khazanovich D."/>
            <person name="Kisner P."/>
            <person name="Lance K."/>
            <person name="Lara M."/>
            <person name="Lee W."/>
            <person name="Lennon N."/>
            <person name="Letendre F."/>
            <person name="LeVine R."/>
            <person name="Lipovsky A."/>
            <person name="Liu X."/>
            <person name="Liu J."/>
            <person name="Liu S."/>
            <person name="Lokyitsang T."/>
            <person name="Lokyitsang Y."/>
            <person name="Lubonja R."/>
            <person name="Lui A."/>
            <person name="MacDonald P."/>
            <person name="Magnisalis V."/>
            <person name="Maru K."/>
            <person name="Matthews C."/>
            <person name="McCusker W."/>
            <person name="McDonough S."/>
            <person name="Mehta T."/>
            <person name="Meldrim J."/>
            <person name="Meneus L."/>
            <person name="Mihai O."/>
            <person name="Mihalev A."/>
            <person name="Mihova T."/>
            <person name="Mittelman R."/>
            <person name="Mlenga V."/>
            <person name="Montmayeur A."/>
            <person name="Mulrain L."/>
            <person name="Navidi A."/>
            <person name="Naylor J."/>
            <person name="Negash T."/>
            <person name="Nguyen T."/>
            <person name="Nguyen N."/>
            <person name="Nicol R."/>
            <person name="Norbu C."/>
            <person name="Norbu N."/>
            <person name="Novod N."/>
            <person name="O'Neill B."/>
            <person name="Osman S."/>
            <person name="Markiewicz E."/>
            <person name="Oyono O.L."/>
            <person name="Patti C."/>
            <person name="Phunkhang P."/>
            <person name="Pierre F."/>
            <person name="Priest M."/>
            <person name="Raghuraman S."/>
            <person name="Rege F."/>
            <person name="Reyes R."/>
            <person name="Rise C."/>
            <person name="Rogov P."/>
            <person name="Ross K."/>
            <person name="Ryan E."/>
            <person name="Settipalli S."/>
            <person name="Shea T."/>
            <person name="Sherpa N."/>
            <person name="Shi L."/>
            <person name="Shih D."/>
            <person name="Sparrow T."/>
            <person name="Spaulding J."/>
            <person name="Stalker J."/>
            <person name="Stange-Thomann N."/>
            <person name="Stavropoulos S."/>
            <person name="Stone C."/>
            <person name="Strader C."/>
            <person name="Tesfaye S."/>
            <person name="Thomson T."/>
            <person name="Thoulutsang Y."/>
            <person name="Thoulutsang D."/>
            <person name="Topham K."/>
            <person name="Topping I."/>
            <person name="Tsamla T."/>
            <person name="Vassiliev H."/>
            <person name="Vo A."/>
            <person name="Wangchuk T."/>
            <person name="Wangdi T."/>
            <person name="Weiand M."/>
            <person name="Wilkinson J."/>
            <person name="Wilson A."/>
            <person name="Yadav S."/>
            <person name="Young G."/>
            <person name="Yu Q."/>
            <person name="Zembek L."/>
            <person name="Zhong D."/>
            <person name="Zimmer A."/>
            <person name="Zwirko Z."/>
            <person name="Jaffe D.B."/>
            <person name="Alvarez P."/>
            <person name="Brockman W."/>
            <person name="Butler J."/>
            <person name="Chin C."/>
            <person name="Gnerre S."/>
            <person name="Grabherr M."/>
            <person name="Kleber M."/>
            <person name="Mauceli E."/>
            <person name="MacCallum I."/>
        </authorList>
    </citation>
    <scope>NUCLEOTIDE SEQUENCE [LARGE SCALE GENOMIC DNA]</scope>
    <source>
        <strain evidence="2">white501</strain>
    </source>
</reference>